<comment type="caution">
    <text evidence="1">The sequence shown here is derived from an EMBL/GenBank/DDBJ whole genome shotgun (WGS) entry which is preliminary data.</text>
</comment>
<dbReference type="OrthoDB" id="2359551at2759"/>
<dbReference type="EMBL" id="PQFF01000316">
    <property type="protein sequence ID" value="RHZ61637.1"/>
    <property type="molecule type" value="Genomic_DNA"/>
</dbReference>
<proteinExistence type="predicted"/>
<accession>A0A397HF91</accession>
<sequence>MQVDPKDTVTWVKYKIEGKQAKRSNIPDNVWDKVINEKDALIIVDKHKKDKCFGEKRLDAMNDVCHIIGLWYGILLEDYNKELPDDKKFKNFGGMYDQIAKNKKVEGRISGLIRNYGMTVQDIKLLFGYKTLRNRTVHKNCLNRGATASVLSQQVQNSLQQLHLAPDQPPGFSRAFEKCAKWVYKKN</sequence>
<gene>
    <name evidence="1" type="ORF">Glove_346g25</name>
</gene>
<reference evidence="1 2" key="1">
    <citation type="submission" date="2018-08" db="EMBL/GenBank/DDBJ databases">
        <title>Genome and evolution of the arbuscular mycorrhizal fungus Diversispora epigaea (formerly Glomus versiforme) and its bacterial endosymbionts.</title>
        <authorList>
            <person name="Sun X."/>
            <person name="Fei Z."/>
            <person name="Harrison M."/>
        </authorList>
    </citation>
    <scope>NUCLEOTIDE SEQUENCE [LARGE SCALE GENOMIC DNA]</scope>
    <source>
        <strain evidence="1 2">IT104</strain>
    </source>
</reference>
<evidence type="ECO:0000313" key="2">
    <source>
        <dbReference type="Proteomes" id="UP000266861"/>
    </source>
</evidence>
<keyword evidence="2" id="KW-1185">Reference proteome</keyword>
<name>A0A397HF91_9GLOM</name>
<organism evidence="1 2">
    <name type="scientific">Diversispora epigaea</name>
    <dbReference type="NCBI Taxonomy" id="1348612"/>
    <lineage>
        <taxon>Eukaryota</taxon>
        <taxon>Fungi</taxon>
        <taxon>Fungi incertae sedis</taxon>
        <taxon>Mucoromycota</taxon>
        <taxon>Glomeromycotina</taxon>
        <taxon>Glomeromycetes</taxon>
        <taxon>Diversisporales</taxon>
        <taxon>Diversisporaceae</taxon>
        <taxon>Diversispora</taxon>
    </lineage>
</organism>
<dbReference type="Proteomes" id="UP000266861">
    <property type="component" value="Unassembled WGS sequence"/>
</dbReference>
<protein>
    <submittedName>
        <fullName evidence="1">Uncharacterized protein</fullName>
    </submittedName>
</protein>
<evidence type="ECO:0000313" key="1">
    <source>
        <dbReference type="EMBL" id="RHZ61637.1"/>
    </source>
</evidence>
<dbReference type="AlphaFoldDB" id="A0A397HF91"/>